<dbReference type="GO" id="GO:0008270">
    <property type="term" value="F:zinc ion binding"/>
    <property type="evidence" value="ECO:0007669"/>
    <property type="project" value="UniProtKB-KW"/>
</dbReference>
<dbReference type="Proteomes" id="UP000663828">
    <property type="component" value="Unassembled WGS sequence"/>
</dbReference>
<proteinExistence type="predicted"/>
<evidence type="ECO:0000259" key="3">
    <source>
        <dbReference type="Pfam" id="PF22693"/>
    </source>
</evidence>
<dbReference type="InterPro" id="IPR050952">
    <property type="entry name" value="TRIM-NHL_E3_ligases"/>
</dbReference>
<dbReference type="InterPro" id="IPR001258">
    <property type="entry name" value="NHL_repeat"/>
</dbReference>
<dbReference type="EMBL" id="CAJNOR010000597">
    <property type="protein sequence ID" value="CAF0957719.1"/>
    <property type="molecule type" value="Genomic_DNA"/>
</dbReference>
<evidence type="ECO:0000256" key="2">
    <source>
        <dbReference type="PROSITE-ProRule" id="PRU00504"/>
    </source>
</evidence>
<gene>
    <name evidence="4" type="ORF">XAT740_LOCUS11011</name>
</gene>
<reference evidence="4" key="1">
    <citation type="submission" date="2021-02" db="EMBL/GenBank/DDBJ databases">
        <authorList>
            <person name="Nowell W R."/>
        </authorList>
    </citation>
    <scope>NUCLEOTIDE SEQUENCE</scope>
</reference>
<dbReference type="InterPro" id="IPR011042">
    <property type="entry name" value="6-blade_b-propeller_TolB-like"/>
</dbReference>
<accession>A0A814DRU7</accession>
<name>A0A814DRU7_ADIRI</name>
<dbReference type="PANTHER" id="PTHR24104:SF25">
    <property type="entry name" value="PROTEIN LIN-41"/>
    <property type="match status" value="1"/>
</dbReference>
<evidence type="ECO:0000313" key="5">
    <source>
        <dbReference type="Proteomes" id="UP000663828"/>
    </source>
</evidence>
<feature type="domain" description="MACPF-like" evidence="3">
    <location>
        <begin position="229"/>
        <end position="446"/>
    </location>
</feature>
<sequence length="751" mass="86268">MTTTNTPPDHSSQNGIEVRIELDGKKRTIFKDIPENQSLSLLRQRIENGKILTKKAIFLDKDGYEINFAAEDKWRIEDIMLENNVIQMKTQSEEEEGSCPAVPNISDNSLASIQRRTISTAEHRPAVIPGERTNNSSIDPCDATKFDLSKWNAIFERCNLFNGISFDDADLKPNASRARVCQFEEDKNLPEKIHVHRTITDSSKTEAHVAADEIRNTMIRNHCLKVDTTFQCPFVALASKYNQETQKTNDKQKKTLYTTCSWTYPRVTIYLFDDEASLGENYLKPTNNFEIDIEQFFENQLQDKLSIKNKYQTLKKIFQKYGYVYPKSVIIGGKLFHTDIQEVNKNVDEHEHKTKIHGAFNANFTVIMKNKVGFDGAYQTSGLQTSDNTTQKSSITWEATGGNTLQNNNAAAWQASVSSSQHWRVIEYGEFIPTYKLLNEKLQKQIERILYIYKMNIKRWKQNGETIAEKYLDILKLCKPILPTYYGTPIRARLIEYYTAGYISMEGKRKVAVNGYEYDWAFSNVRAIIHMIVDKENNSVIIADYEKTRVIRLFNKNEEILVENINCCGLTKDKYGFLYVSDIEKHEVRRWKIGEEKGKSGELVAGGNGIGPNLNQFDYPGRIFVDDDQSVYVSDRANHRVMKWKRDAKEGIIVAGGNGRGFGLNQLDHPAALIVDDCGFIFVVDQGNNRIVRWYEGETEGEIFVRGGDQSNRLYYPTDLSFDVRGNLYVVDYFTDRIRRFDLISGDNLYP</sequence>
<evidence type="ECO:0000313" key="4">
    <source>
        <dbReference type="EMBL" id="CAF0957719.1"/>
    </source>
</evidence>
<keyword evidence="1" id="KW-0677">Repeat</keyword>
<dbReference type="Gene3D" id="2.120.10.30">
    <property type="entry name" value="TolB, C-terminal domain"/>
    <property type="match status" value="2"/>
</dbReference>
<dbReference type="Pfam" id="PF22693">
    <property type="entry name" value="MACPF_1"/>
    <property type="match status" value="1"/>
</dbReference>
<dbReference type="InterPro" id="IPR054586">
    <property type="entry name" value="MACPF_1_fungal"/>
</dbReference>
<dbReference type="SUPFAM" id="SSF63825">
    <property type="entry name" value="YWTD domain"/>
    <property type="match status" value="1"/>
</dbReference>
<comment type="caution">
    <text evidence="4">The sequence shown here is derived from an EMBL/GenBank/DDBJ whole genome shotgun (WGS) entry which is preliminary data.</text>
</comment>
<keyword evidence="5" id="KW-1185">Reference proteome</keyword>
<dbReference type="AlphaFoldDB" id="A0A814DRU7"/>
<protein>
    <recommendedName>
        <fullName evidence="3">MACPF-like domain-containing protein</fullName>
    </recommendedName>
</protein>
<dbReference type="PANTHER" id="PTHR24104">
    <property type="entry name" value="E3 UBIQUITIN-PROTEIN LIGASE NHLRC1-RELATED"/>
    <property type="match status" value="1"/>
</dbReference>
<organism evidence="4 5">
    <name type="scientific">Adineta ricciae</name>
    <name type="common">Rotifer</name>
    <dbReference type="NCBI Taxonomy" id="249248"/>
    <lineage>
        <taxon>Eukaryota</taxon>
        <taxon>Metazoa</taxon>
        <taxon>Spiralia</taxon>
        <taxon>Gnathifera</taxon>
        <taxon>Rotifera</taxon>
        <taxon>Eurotatoria</taxon>
        <taxon>Bdelloidea</taxon>
        <taxon>Adinetida</taxon>
        <taxon>Adinetidae</taxon>
        <taxon>Adineta</taxon>
    </lineage>
</organism>
<dbReference type="PROSITE" id="PS51125">
    <property type="entry name" value="NHL"/>
    <property type="match status" value="1"/>
</dbReference>
<evidence type="ECO:0000256" key="1">
    <source>
        <dbReference type="ARBA" id="ARBA00022737"/>
    </source>
</evidence>
<dbReference type="CDD" id="cd05819">
    <property type="entry name" value="NHL"/>
    <property type="match status" value="1"/>
</dbReference>
<feature type="repeat" description="NHL" evidence="2">
    <location>
        <begin position="610"/>
        <end position="647"/>
    </location>
</feature>